<evidence type="ECO:0000256" key="4">
    <source>
        <dbReference type="ARBA" id="ARBA00022801"/>
    </source>
</evidence>
<dbReference type="GO" id="GO:0006508">
    <property type="term" value="P:proteolysis"/>
    <property type="evidence" value="ECO:0007669"/>
    <property type="project" value="UniProtKB-KW"/>
</dbReference>
<evidence type="ECO:0000313" key="9">
    <source>
        <dbReference type="EMBL" id="PWG01001.1"/>
    </source>
</evidence>
<evidence type="ECO:0000256" key="1">
    <source>
        <dbReference type="ARBA" id="ARBA00004141"/>
    </source>
</evidence>
<name>A0A2V1N136_9LACO</name>
<dbReference type="Pfam" id="PF01694">
    <property type="entry name" value="Rhomboid"/>
    <property type="match status" value="1"/>
</dbReference>
<feature type="transmembrane region" description="Helical" evidence="7">
    <location>
        <begin position="56"/>
        <end position="83"/>
    </location>
</feature>
<dbReference type="SUPFAM" id="SSF144091">
    <property type="entry name" value="Rhomboid-like"/>
    <property type="match status" value="1"/>
</dbReference>
<feature type="transmembrane region" description="Helical" evidence="7">
    <location>
        <begin position="198"/>
        <end position="217"/>
    </location>
</feature>
<accession>A0A2V1N136</accession>
<dbReference type="Gene3D" id="1.20.1540.10">
    <property type="entry name" value="Rhomboid-like"/>
    <property type="match status" value="1"/>
</dbReference>
<feature type="domain" description="Peptidase S54 rhomboid" evidence="8">
    <location>
        <begin position="54"/>
        <end position="187"/>
    </location>
</feature>
<comment type="subcellular location">
    <subcellularLocation>
        <location evidence="1">Membrane</location>
        <topology evidence="1">Multi-pass membrane protein</topology>
    </subcellularLocation>
</comment>
<comment type="caution">
    <text evidence="9">The sequence shown here is derived from an EMBL/GenBank/DDBJ whole genome shotgun (WGS) entry which is preliminary data.</text>
</comment>
<reference evidence="9 10" key="1">
    <citation type="journal article" date="2018" name="Int. J. Syst. Evol. Microbiol.">
        <title>Lactobacillus bambusae sp. nov., isolated from a traditional fermented Ma-bamboo shoots of Taiwan.</title>
        <authorList>
            <person name="Wang L.-T."/>
        </authorList>
    </citation>
    <scope>NUCLEOTIDE SEQUENCE [LARGE SCALE GENOMIC DNA]</scope>
    <source>
        <strain evidence="9 10">BS-W1</strain>
    </source>
</reference>
<comment type="similarity">
    <text evidence="2">Belongs to the peptidase S54 family.</text>
</comment>
<keyword evidence="10" id="KW-1185">Reference proteome</keyword>
<dbReference type="GO" id="GO:0004252">
    <property type="term" value="F:serine-type endopeptidase activity"/>
    <property type="evidence" value="ECO:0007669"/>
    <property type="project" value="InterPro"/>
</dbReference>
<dbReference type="PANTHER" id="PTHR43731">
    <property type="entry name" value="RHOMBOID PROTEASE"/>
    <property type="match status" value="1"/>
</dbReference>
<dbReference type="PANTHER" id="PTHR43731:SF14">
    <property type="entry name" value="PRESENILIN-ASSOCIATED RHOMBOID-LIKE PROTEIN, MITOCHONDRIAL"/>
    <property type="match status" value="1"/>
</dbReference>
<dbReference type="GO" id="GO:0016020">
    <property type="term" value="C:membrane"/>
    <property type="evidence" value="ECO:0007669"/>
    <property type="project" value="UniProtKB-SubCell"/>
</dbReference>
<keyword evidence="9" id="KW-0645">Protease</keyword>
<dbReference type="Proteomes" id="UP000245080">
    <property type="component" value="Unassembled WGS sequence"/>
</dbReference>
<dbReference type="OrthoDB" id="9813074at2"/>
<feature type="transmembrane region" description="Helical" evidence="7">
    <location>
        <begin position="12"/>
        <end position="33"/>
    </location>
</feature>
<keyword evidence="6 7" id="KW-0472">Membrane</keyword>
<dbReference type="RefSeq" id="WP_109249714.1">
    <property type="nucleotide sequence ID" value="NZ_QCXQ01000001.1"/>
</dbReference>
<evidence type="ECO:0000256" key="2">
    <source>
        <dbReference type="ARBA" id="ARBA00009045"/>
    </source>
</evidence>
<evidence type="ECO:0000256" key="6">
    <source>
        <dbReference type="ARBA" id="ARBA00023136"/>
    </source>
</evidence>
<evidence type="ECO:0000256" key="7">
    <source>
        <dbReference type="SAM" id="Phobius"/>
    </source>
</evidence>
<feature type="transmembrane region" description="Helical" evidence="7">
    <location>
        <begin position="119"/>
        <end position="140"/>
    </location>
</feature>
<protein>
    <submittedName>
        <fullName evidence="9">Rhomboid family intramembrane serine protease</fullName>
    </submittedName>
</protein>
<keyword evidence="5 7" id="KW-1133">Transmembrane helix</keyword>
<keyword evidence="4" id="KW-0378">Hydrolase</keyword>
<evidence type="ECO:0000256" key="5">
    <source>
        <dbReference type="ARBA" id="ARBA00022989"/>
    </source>
</evidence>
<dbReference type="EMBL" id="QCXQ01000001">
    <property type="protein sequence ID" value="PWG01001.1"/>
    <property type="molecule type" value="Genomic_DNA"/>
</dbReference>
<evidence type="ECO:0000256" key="3">
    <source>
        <dbReference type="ARBA" id="ARBA00022692"/>
    </source>
</evidence>
<gene>
    <name evidence="9" type="ORF">DCM90_02165</name>
</gene>
<feature type="transmembrane region" description="Helical" evidence="7">
    <location>
        <begin position="152"/>
        <end position="178"/>
    </location>
</feature>
<dbReference type="InterPro" id="IPR050925">
    <property type="entry name" value="Rhomboid_protease_S54"/>
</dbReference>
<evidence type="ECO:0000259" key="8">
    <source>
        <dbReference type="Pfam" id="PF01694"/>
    </source>
</evidence>
<keyword evidence="3 7" id="KW-0812">Transmembrane</keyword>
<sequence length="223" mass="24625">MQQLNRLNRQPWVTELLLVAMVVMFIIETLAGGSESTSVLIMLGAKVNPLIQAGEWWRLITAAFLHIGFTHLLINGITFYYLGSEIERLFGHWRFTVIFLVSAIGGNLASFAFSNAISAGASTAIFGLFGAYLMLGESFWENAYIRQMTKTFLLFIGMNLVTDIFIPGVDLMGHLGGLTAGFLVAYSVENPKTGPISIYKRITASIVLIIGLVWLYLRGMNGF</sequence>
<proteinExistence type="inferred from homology"/>
<dbReference type="AlphaFoldDB" id="A0A2V1N136"/>
<dbReference type="InterPro" id="IPR022764">
    <property type="entry name" value="Peptidase_S54_rhomboid_dom"/>
</dbReference>
<feature type="transmembrane region" description="Helical" evidence="7">
    <location>
        <begin position="95"/>
        <end position="113"/>
    </location>
</feature>
<evidence type="ECO:0000313" key="10">
    <source>
        <dbReference type="Proteomes" id="UP000245080"/>
    </source>
</evidence>
<dbReference type="InterPro" id="IPR035952">
    <property type="entry name" value="Rhomboid-like_sf"/>
</dbReference>
<organism evidence="9 10">
    <name type="scientific">Levilactobacillus bambusae</name>
    <dbReference type="NCBI Taxonomy" id="2024736"/>
    <lineage>
        <taxon>Bacteria</taxon>
        <taxon>Bacillati</taxon>
        <taxon>Bacillota</taxon>
        <taxon>Bacilli</taxon>
        <taxon>Lactobacillales</taxon>
        <taxon>Lactobacillaceae</taxon>
        <taxon>Levilactobacillus</taxon>
    </lineage>
</organism>